<dbReference type="EMBL" id="NRRV01000015">
    <property type="protein sequence ID" value="MBK1630721.1"/>
    <property type="molecule type" value="Genomic_DNA"/>
</dbReference>
<organism evidence="8 9">
    <name type="scientific">Thiohalocapsa halophila</name>
    <dbReference type="NCBI Taxonomy" id="69359"/>
    <lineage>
        <taxon>Bacteria</taxon>
        <taxon>Pseudomonadati</taxon>
        <taxon>Pseudomonadota</taxon>
        <taxon>Gammaproteobacteria</taxon>
        <taxon>Chromatiales</taxon>
        <taxon>Chromatiaceae</taxon>
        <taxon>Thiohalocapsa</taxon>
    </lineage>
</organism>
<evidence type="ECO:0000256" key="6">
    <source>
        <dbReference type="SAM" id="MobiDB-lite"/>
    </source>
</evidence>
<feature type="transmembrane region" description="Helical" evidence="7">
    <location>
        <begin position="121"/>
        <end position="141"/>
    </location>
</feature>
<feature type="transmembrane region" description="Helical" evidence="7">
    <location>
        <begin position="234"/>
        <end position="256"/>
    </location>
</feature>
<dbReference type="InterPro" id="IPR017039">
    <property type="entry name" value="Virul_fac_BrkB"/>
</dbReference>
<comment type="caution">
    <text evidence="8">The sequence shown here is derived from an EMBL/GenBank/DDBJ whole genome shotgun (WGS) entry which is preliminary data.</text>
</comment>
<feature type="region of interest" description="Disordered" evidence="6">
    <location>
        <begin position="446"/>
        <end position="478"/>
    </location>
</feature>
<evidence type="ECO:0000256" key="2">
    <source>
        <dbReference type="ARBA" id="ARBA00022475"/>
    </source>
</evidence>
<evidence type="ECO:0000313" key="8">
    <source>
        <dbReference type="EMBL" id="MBK1630721.1"/>
    </source>
</evidence>
<sequence length="478" mass="52105">MSVVPHFSTDDVAGTWDRLLWGDAAALPGWQQRLRLPLRMAYAIGRDLSKGRLTLEAMSLVYTTLLSLVPLLAVSFSVLQGFGVHNQLEPMLLQALQPLGDGAQEVAERIIDYVDNTNVRVLGAVGLAVLLWSVLSLISKIEQVFNITWHVERQRPLAERFSRYLSVLLVGPVLLFSAVAASASLRSNVVVQTLTDIQPLGWLLQVAESLVPFVLITLAFAFVYNFVPNTRVRLVPALVGALVAGVLWLMAGNLFAQFMAGSTRYAAIYSGLAILILFMIWLYIAWLIVLIGANIAFYVQYPEYLASRNRDLRLSNRLRERLALLLMQAVVRRHYSGADAAGEEELAHGLGMPLTNVRTLLGMLSEGGYLVPTASDPPCYVPAQAPEQLQLRQLLRQVRRYGEAPATTPALPAGTPVAAVEERLQQAIDEAFGDMSLKELAADTEAPGGRIGLRPGHPPAAPAQVRRSAGGSHRGHGA</sequence>
<reference evidence="8 9" key="1">
    <citation type="journal article" date="2020" name="Microorganisms">
        <title>Osmotic Adaptation and Compatible Solute Biosynthesis of Phototrophic Bacteria as Revealed from Genome Analyses.</title>
        <authorList>
            <person name="Imhoff J.F."/>
            <person name="Rahn T."/>
            <person name="Kunzel S."/>
            <person name="Keller A."/>
            <person name="Neulinger S.C."/>
        </authorList>
    </citation>
    <scope>NUCLEOTIDE SEQUENCE [LARGE SCALE GENOMIC DNA]</scope>
    <source>
        <strain evidence="8 9">DSM 6210</strain>
    </source>
</reference>
<evidence type="ECO:0000256" key="4">
    <source>
        <dbReference type="ARBA" id="ARBA00022989"/>
    </source>
</evidence>
<gene>
    <name evidence="8" type="ORF">CKO31_08185</name>
</gene>
<dbReference type="Gene3D" id="1.10.10.10">
    <property type="entry name" value="Winged helix-like DNA-binding domain superfamily/Winged helix DNA-binding domain"/>
    <property type="match status" value="1"/>
</dbReference>
<keyword evidence="2" id="KW-1003">Cell membrane</keyword>
<keyword evidence="4 7" id="KW-1133">Transmembrane helix</keyword>
<dbReference type="NCBIfam" id="TIGR00765">
    <property type="entry name" value="yihY_not_rbn"/>
    <property type="match status" value="1"/>
</dbReference>
<feature type="transmembrane region" description="Helical" evidence="7">
    <location>
        <begin position="202"/>
        <end position="227"/>
    </location>
</feature>
<proteinExistence type="predicted"/>
<evidence type="ECO:0000256" key="5">
    <source>
        <dbReference type="ARBA" id="ARBA00023136"/>
    </source>
</evidence>
<feature type="transmembrane region" description="Helical" evidence="7">
    <location>
        <begin position="268"/>
        <end position="299"/>
    </location>
</feature>
<feature type="transmembrane region" description="Helical" evidence="7">
    <location>
        <begin position="60"/>
        <end position="82"/>
    </location>
</feature>
<evidence type="ECO:0000256" key="7">
    <source>
        <dbReference type="SAM" id="Phobius"/>
    </source>
</evidence>
<keyword evidence="9" id="KW-1185">Reference proteome</keyword>
<comment type="subcellular location">
    <subcellularLocation>
        <location evidence="1">Cell membrane</location>
        <topology evidence="1">Multi-pass membrane protein</topology>
    </subcellularLocation>
</comment>
<protein>
    <recommendedName>
        <fullName evidence="10">YihY/virulence factor BrkB family protein</fullName>
    </recommendedName>
</protein>
<name>A0ABS1CFN8_9GAMM</name>
<accession>A0ABS1CFN8</accession>
<evidence type="ECO:0008006" key="10">
    <source>
        <dbReference type="Google" id="ProtNLM"/>
    </source>
</evidence>
<dbReference type="Proteomes" id="UP000748752">
    <property type="component" value="Unassembled WGS sequence"/>
</dbReference>
<keyword evidence="3 7" id="KW-0812">Transmembrane</keyword>
<dbReference type="InterPro" id="IPR036388">
    <property type="entry name" value="WH-like_DNA-bd_sf"/>
</dbReference>
<feature type="transmembrane region" description="Helical" evidence="7">
    <location>
        <begin position="161"/>
        <end position="182"/>
    </location>
</feature>
<dbReference type="PANTHER" id="PTHR30213">
    <property type="entry name" value="INNER MEMBRANE PROTEIN YHJD"/>
    <property type="match status" value="1"/>
</dbReference>
<dbReference type="Pfam" id="PF03631">
    <property type="entry name" value="Virul_fac_BrkB"/>
    <property type="match status" value="1"/>
</dbReference>
<evidence type="ECO:0000256" key="1">
    <source>
        <dbReference type="ARBA" id="ARBA00004651"/>
    </source>
</evidence>
<evidence type="ECO:0000313" key="9">
    <source>
        <dbReference type="Proteomes" id="UP000748752"/>
    </source>
</evidence>
<dbReference type="PANTHER" id="PTHR30213:SF0">
    <property type="entry name" value="UPF0761 MEMBRANE PROTEIN YIHY"/>
    <property type="match status" value="1"/>
</dbReference>
<keyword evidence="5 7" id="KW-0472">Membrane</keyword>
<evidence type="ECO:0000256" key="3">
    <source>
        <dbReference type="ARBA" id="ARBA00022692"/>
    </source>
</evidence>